<dbReference type="SMART" id="SM01265">
    <property type="entry name" value="Mab-21"/>
    <property type="match status" value="1"/>
</dbReference>
<dbReference type="Gene3D" id="3.30.460.90">
    <property type="match status" value="1"/>
</dbReference>
<dbReference type="InterPro" id="IPR024810">
    <property type="entry name" value="MAB21L/cGLR"/>
</dbReference>
<evidence type="ECO:0000313" key="6">
    <source>
        <dbReference type="EMBL" id="CAF2017404.1"/>
    </source>
</evidence>
<name>A0A815V1S6_9BILA</name>
<dbReference type="PANTHER" id="PTHR24198">
    <property type="entry name" value="ANKYRIN REPEAT AND PROTEIN KINASE DOMAIN-CONTAINING PROTEIN"/>
    <property type="match status" value="1"/>
</dbReference>
<evidence type="ECO:0000313" key="7">
    <source>
        <dbReference type="Proteomes" id="UP000663834"/>
    </source>
</evidence>
<dbReference type="InterPro" id="IPR036770">
    <property type="entry name" value="Ankyrin_rpt-contain_sf"/>
</dbReference>
<dbReference type="SUPFAM" id="SSF48403">
    <property type="entry name" value="Ankyrin repeat"/>
    <property type="match status" value="2"/>
</dbReference>
<dbReference type="Pfam" id="PF12796">
    <property type="entry name" value="Ank_2"/>
    <property type="match status" value="3"/>
</dbReference>
<dbReference type="OrthoDB" id="5969306at2759"/>
<dbReference type="Proteomes" id="UP000663834">
    <property type="component" value="Unassembled WGS sequence"/>
</dbReference>
<reference evidence="5" key="1">
    <citation type="submission" date="2021-02" db="EMBL/GenBank/DDBJ databases">
        <authorList>
            <person name="Nowell W R."/>
        </authorList>
    </citation>
    <scope>NUCLEOTIDE SEQUENCE</scope>
</reference>
<feature type="domain" description="Mab-21-like nucleotidyltransferase" evidence="4">
    <location>
        <begin position="817"/>
        <end position="1017"/>
    </location>
</feature>
<dbReference type="Proteomes" id="UP000663824">
    <property type="component" value="Unassembled WGS sequence"/>
</dbReference>
<keyword evidence="2 3" id="KW-0040">ANK repeat</keyword>
<dbReference type="Gene3D" id="1.25.40.20">
    <property type="entry name" value="Ankyrin repeat-containing domain"/>
    <property type="match status" value="4"/>
</dbReference>
<feature type="repeat" description="ANK" evidence="3">
    <location>
        <begin position="462"/>
        <end position="494"/>
    </location>
</feature>
<dbReference type="EMBL" id="CAJNRE010003363">
    <property type="protein sequence ID" value="CAF2017404.1"/>
    <property type="molecule type" value="Genomic_DNA"/>
</dbReference>
<dbReference type="Pfam" id="PF03281">
    <property type="entry name" value="Mab-21"/>
    <property type="match status" value="1"/>
</dbReference>
<proteinExistence type="predicted"/>
<gene>
    <name evidence="5" type="ORF">KQP761_LOCUS15757</name>
    <name evidence="6" type="ORF">MBJ925_LOCUS9047</name>
</gene>
<feature type="repeat" description="ANK" evidence="3">
    <location>
        <begin position="53"/>
        <end position="85"/>
    </location>
</feature>
<evidence type="ECO:0000256" key="3">
    <source>
        <dbReference type="PROSITE-ProRule" id="PRU00023"/>
    </source>
</evidence>
<dbReference type="PROSITE" id="PS50297">
    <property type="entry name" value="ANK_REP_REGION"/>
    <property type="match status" value="5"/>
</dbReference>
<protein>
    <recommendedName>
        <fullName evidence="4">Mab-21-like nucleotidyltransferase domain-containing protein</fullName>
    </recommendedName>
</protein>
<dbReference type="InterPro" id="IPR002110">
    <property type="entry name" value="Ankyrin_rpt"/>
</dbReference>
<keyword evidence="1" id="KW-0677">Repeat</keyword>
<feature type="repeat" description="ANK" evidence="3">
    <location>
        <begin position="87"/>
        <end position="119"/>
    </location>
</feature>
<dbReference type="PROSITE" id="PS50088">
    <property type="entry name" value="ANK_REPEAT"/>
    <property type="match status" value="5"/>
</dbReference>
<dbReference type="PANTHER" id="PTHR24198:SF165">
    <property type="entry name" value="ANKYRIN REPEAT-CONTAINING PROTEIN-RELATED"/>
    <property type="match status" value="1"/>
</dbReference>
<dbReference type="InterPro" id="IPR046903">
    <property type="entry name" value="Mab-21-like_nuc_Trfase"/>
</dbReference>
<dbReference type="AlphaFoldDB" id="A0A815V1S6"/>
<dbReference type="SMART" id="SM00248">
    <property type="entry name" value="ANK"/>
    <property type="match status" value="12"/>
</dbReference>
<accession>A0A815V1S6</accession>
<feature type="repeat" description="ANK" evidence="3">
    <location>
        <begin position="20"/>
        <end position="52"/>
    </location>
</feature>
<feature type="repeat" description="ANK" evidence="3">
    <location>
        <begin position="187"/>
        <end position="219"/>
    </location>
</feature>
<evidence type="ECO:0000313" key="5">
    <source>
        <dbReference type="EMBL" id="CAF1521889.1"/>
    </source>
</evidence>
<evidence type="ECO:0000256" key="1">
    <source>
        <dbReference type="ARBA" id="ARBA00022737"/>
    </source>
</evidence>
<comment type="caution">
    <text evidence="5">The sequence shown here is derived from an EMBL/GenBank/DDBJ whole genome shotgun (WGS) entry which is preliminary data.</text>
</comment>
<organism evidence="5 7">
    <name type="scientific">Rotaria magnacalcarata</name>
    <dbReference type="NCBI Taxonomy" id="392030"/>
    <lineage>
        <taxon>Eukaryota</taxon>
        <taxon>Metazoa</taxon>
        <taxon>Spiralia</taxon>
        <taxon>Gnathifera</taxon>
        <taxon>Rotifera</taxon>
        <taxon>Eurotatoria</taxon>
        <taxon>Bdelloidea</taxon>
        <taxon>Philodinida</taxon>
        <taxon>Philodinidae</taxon>
        <taxon>Rotaria</taxon>
    </lineage>
</organism>
<dbReference type="EMBL" id="CAJNOW010007736">
    <property type="protein sequence ID" value="CAF1521889.1"/>
    <property type="molecule type" value="Genomic_DNA"/>
</dbReference>
<evidence type="ECO:0000259" key="4">
    <source>
        <dbReference type="Pfam" id="PF03281"/>
    </source>
</evidence>
<dbReference type="Gene3D" id="1.10.1410.40">
    <property type="match status" value="1"/>
</dbReference>
<evidence type="ECO:0000256" key="2">
    <source>
        <dbReference type="ARBA" id="ARBA00023043"/>
    </source>
</evidence>
<sequence>MKRKNSLVWPCRCFTSSMNNYATLLHLATQRNDIEWIRELLVRGACVNIMDSRGKTPLHYAIDLDQYDVIKLLLKTNADINMMGKDQFSSPLHYSVKNNRPVAVKLLLEAGARIDIEDKISSRLTQFSFTSRGTDYLQSLLNAELANPRRHRLLHPATHLAAILGFYDLYWLMFNEYNISINLRDETFSTVLHYVVKRGDVEEVKRLIINGADVNLLDNRSWNVLQYAIQFGFTSLVLYLVENGAVENKQCLPEHEPLCMAAFCRHTEILRILISIYDSINPHLLWNMVLRSSIVNGDMNNMICALDMGARLDSSSTQLELSMMKPGLPTWHLALQKLTIEELNILFRKSHVNINVTDGNGWTPLHFCARYNRSDLLSFLVDQCHADLNALTNANEDALMLALLHGHIDLAEKLLRKGLKADFNRVYHDDKTLLEYAIAQKAASFVKLFLKMGANPDFSADNDMFPLRLAIQTGSVEIIECLINSGVDTNRTFKVVERDKGPYKQINDALRVRHYEWKILSYVAFMCRSNIMRYLIEEYKLLDVSWKTDISIIDAFAKGVPMSSFGDTVDTIETYDVLLRNGYDLHIQEELTGKYPIHIICDMITSCAINTELSIILILKLIDFKANINAKDSFHRTPLHILASHTNNHRHLYRILVKFGAQKYLVDSDGHLATDIASVHAANEQISLCSIDKVRSKSKFYFLSAKLRLQRRDLVDLLNNNVQIRKLLPYSTKNLQQIELSDDEDISKQLKRINDKYLLSEYLFDWILKRAVQFKTTSEESEIRNTIQKLLNDLLTAMTHIDERFCDSRLIPSGSGFEGFKMDKPDEFDFLYEFGTNDFIAESTTHFVPTNDPCYVKIAVDDIEIQSKWKDFIDNKENLLNASKLRLYIVLLMQQASFTNAFRSKWWQHDCLQFNLVPYHKNALNCGTLINQSKVGALLQVEWNGKKYQKLSISIDIAPAIPVSHQWPSGANKHSLPVIDLDDITQWGYHLVTKADYNLCDMFAWRISFSLCEYQMFSRLNLCQSACFTILKLLRMPFEDVLTSWMWKSVFFQHLQKTMKNDWDMQRLSEHVSACLSYMWPNELTVEPNPVHSFFIQHQIIDPTDATRSYNVKNIFLGLNYVKFIQKQLLRILKSS</sequence>